<comment type="caution">
    <text evidence="2">The sequence shown here is derived from an EMBL/GenBank/DDBJ whole genome shotgun (WGS) entry which is preliminary data.</text>
</comment>
<proteinExistence type="predicted"/>
<organism evidence="2 3">
    <name type="scientific">Endomicrobium trichonymphae</name>
    <dbReference type="NCBI Taxonomy" id="1408204"/>
    <lineage>
        <taxon>Bacteria</taxon>
        <taxon>Pseudomonadati</taxon>
        <taxon>Elusimicrobiota</taxon>
        <taxon>Endomicrobiia</taxon>
        <taxon>Endomicrobiales</taxon>
        <taxon>Endomicrobiaceae</taxon>
        <taxon>Candidatus Endomicrobiellum</taxon>
    </lineage>
</organism>
<reference evidence="2 3" key="1">
    <citation type="submission" date="2015-11" db="EMBL/GenBank/DDBJ databases">
        <title>Evidence for parallel genomic evolution in an endosymbiosis of termite gut flagellates.</title>
        <authorList>
            <person name="Zheng H."/>
        </authorList>
    </citation>
    <scope>NUCLEOTIDE SEQUENCE [LARGE SCALE GENOMIC DNA]</scope>
    <source>
        <strain evidence="2 3">CET450</strain>
    </source>
</reference>
<dbReference type="Gene3D" id="1.10.3730.10">
    <property type="entry name" value="ProC C-terminal domain-like"/>
    <property type="match status" value="1"/>
</dbReference>
<dbReference type="AlphaFoldDB" id="A0A1E5IJQ5"/>
<dbReference type="InterPro" id="IPR008927">
    <property type="entry name" value="6-PGluconate_DH-like_C_sf"/>
</dbReference>
<evidence type="ECO:0000259" key="1">
    <source>
        <dbReference type="Pfam" id="PF14748"/>
    </source>
</evidence>
<dbReference type="Pfam" id="PF14748">
    <property type="entry name" value="P5CR_dimer"/>
    <property type="match status" value="1"/>
</dbReference>
<evidence type="ECO:0000313" key="3">
    <source>
        <dbReference type="Proteomes" id="UP000095237"/>
    </source>
</evidence>
<dbReference type="Proteomes" id="UP000095237">
    <property type="component" value="Unassembled WGS sequence"/>
</dbReference>
<dbReference type="EMBL" id="LNVX01000291">
    <property type="protein sequence ID" value="OEG70729.1"/>
    <property type="molecule type" value="Genomic_DNA"/>
</dbReference>
<dbReference type="InterPro" id="IPR029036">
    <property type="entry name" value="P5CR_dimer"/>
</dbReference>
<sequence>MTLLRHCPVLGLTYIFYFCELMKKFAEKLGLDKDIEERFAGQTVYGSGRMLDVTKEFAATLKESEISKWND</sequence>
<name>A0A1E5IJQ5_ENDTX</name>
<dbReference type="SUPFAM" id="SSF48179">
    <property type="entry name" value="6-phosphogluconate dehydrogenase C-terminal domain-like"/>
    <property type="match status" value="1"/>
</dbReference>
<evidence type="ECO:0000313" key="2">
    <source>
        <dbReference type="EMBL" id="OEG70729.1"/>
    </source>
</evidence>
<keyword evidence="3" id="KW-1185">Reference proteome</keyword>
<accession>A0A1E5IJQ5</accession>
<protein>
    <recommendedName>
        <fullName evidence="1">Pyrroline-5-carboxylate reductase dimerisation domain-containing protein</fullName>
    </recommendedName>
</protein>
<gene>
    <name evidence="2" type="ORF">ATZ36_17300</name>
</gene>
<feature type="domain" description="Pyrroline-5-carboxylate reductase dimerisation" evidence="1">
    <location>
        <begin position="11"/>
        <end position="67"/>
    </location>
</feature>